<evidence type="ECO:0000259" key="4">
    <source>
        <dbReference type="Pfam" id="PF00535"/>
    </source>
</evidence>
<dbReference type="Gene3D" id="3.90.550.10">
    <property type="entry name" value="Spore Coat Polysaccharide Biosynthesis Protein SpsA, Chain A"/>
    <property type="match status" value="1"/>
</dbReference>
<evidence type="ECO:0000256" key="2">
    <source>
        <dbReference type="ARBA" id="ARBA00022676"/>
    </source>
</evidence>
<reference evidence="5" key="1">
    <citation type="submission" date="2019-10" db="EMBL/GenBank/DDBJ databases">
        <title>Draft genome sequence of Panacibacter sp. KCS-6.</title>
        <authorList>
            <person name="Yim K.J."/>
        </authorList>
    </citation>
    <scope>NUCLEOTIDE SEQUENCE</scope>
    <source>
        <strain evidence="5">KCS-6</strain>
    </source>
</reference>
<dbReference type="RefSeq" id="WP_171606241.1">
    <property type="nucleotide sequence ID" value="NZ_WHPF01000002.1"/>
</dbReference>
<dbReference type="AlphaFoldDB" id="A0A8J8FE73"/>
<evidence type="ECO:0000256" key="3">
    <source>
        <dbReference type="ARBA" id="ARBA00022679"/>
    </source>
</evidence>
<feature type="domain" description="Glycosyltransferase 2-like" evidence="4">
    <location>
        <begin position="6"/>
        <end position="144"/>
    </location>
</feature>
<dbReference type="InterPro" id="IPR029044">
    <property type="entry name" value="Nucleotide-diphossugar_trans"/>
</dbReference>
<keyword evidence="6" id="KW-1185">Reference proteome</keyword>
<comment type="caution">
    <text evidence="5">The sequence shown here is derived from an EMBL/GenBank/DDBJ whole genome shotgun (WGS) entry which is preliminary data.</text>
</comment>
<organism evidence="5 6">
    <name type="scientific">Limnovirga soli</name>
    <dbReference type="NCBI Taxonomy" id="2656915"/>
    <lineage>
        <taxon>Bacteria</taxon>
        <taxon>Pseudomonadati</taxon>
        <taxon>Bacteroidota</taxon>
        <taxon>Chitinophagia</taxon>
        <taxon>Chitinophagales</taxon>
        <taxon>Chitinophagaceae</taxon>
        <taxon>Limnovirga</taxon>
    </lineage>
</organism>
<dbReference type="PANTHER" id="PTHR43179:SF12">
    <property type="entry name" value="GALACTOFURANOSYLTRANSFERASE GLFT2"/>
    <property type="match status" value="1"/>
</dbReference>
<accession>A0A8J8FE73</accession>
<evidence type="ECO:0000313" key="6">
    <source>
        <dbReference type="Proteomes" id="UP000598971"/>
    </source>
</evidence>
<proteinExistence type="inferred from homology"/>
<dbReference type="GO" id="GO:0016757">
    <property type="term" value="F:glycosyltransferase activity"/>
    <property type="evidence" value="ECO:0007669"/>
    <property type="project" value="UniProtKB-KW"/>
</dbReference>
<dbReference type="PANTHER" id="PTHR43179">
    <property type="entry name" value="RHAMNOSYLTRANSFERASE WBBL"/>
    <property type="match status" value="1"/>
</dbReference>
<keyword evidence="2" id="KW-0328">Glycosyltransferase</keyword>
<evidence type="ECO:0000256" key="1">
    <source>
        <dbReference type="ARBA" id="ARBA00006739"/>
    </source>
</evidence>
<evidence type="ECO:0000313" key="5">
    <source>
        <dbReference type="EMBL" id="NNV54316.1"/>
    </source>
</evidence>
<dbReference type="Proteomes" id="UP000598971">
    <property type="component" value="Unassembled WGS sequence"/>
</dbReference>
<protein>
    <submittedName>
        <fullName evidence="5">Glycosyltransferase</fullName>
    </submittedName>
</protein>
<comment type="similarity">
    <text evidence="1">Belongs to the glycosyltransferase 2 family.</text>
</comment>
<gene>
    <name evidence="5" type="ORF">GD597_02510</name>
</gene>
<dbReference type="SUPFAM" id="SSF53448">
    <property type="entry name" value="Nucleotide-diphospho-sugar transferases"/>
    <property type="match status" value="1"/>
</dbReference>
<dbReference type="EMBL" id="WHPF01000002">
    <property type="protein sequence ID" value="NNV54316.1"/>
    <property type="molecule type" value="Genomic_DNA"/>
</dbReference>
<name>A0A8J8FE73_9BACT</name>
<keyword evidence="3" id="KW-0808">Transferase</keyword>
<sequence length="305" mass="35660">MMKTISIIIISYNRLNDTIDLLNDIAVLNNPELLSEVIILNNKSSDDYSAINSFIERYPKAPFKLIEAPENLGVSRGRNYASGFATGDIYFYIDDDVCLKDINTLSKIITAFNSNSKQERPTGVVSFKVRYFDTLAIQVTAFPHKQYEKYKDKHRFFTSYYAGCAHAKTKEAWLKAGPYPTDFFYGMEEYDFSYRVLDAGFSIEYNDTFEVLHKESPLGRNTKLEKLSMMWLNKSKVAWRYLPTVYFYSTAFMWSLEFLKKSGFNWNTYFRTLKKIISIPGNEKRYTIQESTLTYLKDVEARLWF</sequence>
<dbReference type="Pfam" id="PF00535">
    <property type="entry name" value="Glycos_transf_2"/>
    <property type="match status" value="1"/>
</dbReference>
<dbReference type="InterPro" id="IPR001173">
    <property type="entry name" value="Glyco_trans_2-like"/>
</dbReference>